<name>A0A1K2F7I7_STRAR</name>
<dbReference type="AlphaFoldDB" id="A0A1K2F7I7"/>
<organism evidence="1 2">
    <name type="scientific">Streptomyces atratus</name>
    <dbReference type="NCBI Taxonomy" id="1893"/>
    <lineage>
        <taxon>Bacteria</taxon>
        <taxon>Bacillati</taxon>
        <taxon>Actinomycetota</taxon>
        <taxon>Actinomycetes</taxon>
        <taxon>Kitasatosporales</taxon>
        <taxon>Streptomycetaceae</taxon>
        <taxon>Streptomyces</taxon>
    </lineage>
</organism>
<dbReference type="RefSeq" id="WP_406739737.1">
    <property type="nucleotide sequence ID" value="NZ_CP108276.1"/>
</dbReference>
<protein>
    <submittedName>
        <fullName evidence="1">Uncharacterized protein</fullName>
    </submittedName>
</protein>
<evidence type="ECO:0000313" key="2">
    <source>
        <dbReference type="Proteomes" id="UP000181909"/>
    </source>
</evidence>
<accession>A0A1K2F7I7</accession>
<gene>
    <name evidence="1" type="ORF">SAMN02787144_10348</name>
</gene>
<dbReference type="EMBL" id="FPJO01000034">
    <property type="protein sequence ID" value="SFY43128.1"/>
    <property type="molecule type" value="Genomic_DNA"/>
</dbReference>
<dbReference type="Proteomes" id="UP000181909">
    <property type="component" value="Unassembled WGS sequence"/>
</dbReference>
<proteinExistence type="predicted"/>
<evidence type="ECO:0000313" key="1">
    <source>
        <dbReference type="EMBL" id="SFY43128.1"/>
    </source>
</evidence>
<reference evidence="1 2" key="1">
    <citation type="submission" date="2016-11" db="EMBL/GenBank/DDBJ databases">
        <authorList>
            <person name="Jaros S."/>
            <person name="Januszkiewicz K."/>
            <person name="Wedrychowicz H."/>
        </authorList>
    </citation>
    <scope>NUCLEOTIDE SEQUENCE [LARGE SCALE GENOMIC DNA]</scope>
    <source>
        <strain evidence="1 2">OK807</strain>
    </source>
</reference>
<sequence>MSARHVSVPTLRHREGGGAPVLHRQASMPAMTPVVAAAEVPHWIEWRGRRAHRYEAA</sequence>